<dbReference type="GO" id="GO:1990879">
    <property type="term" value="C:CST complex"/>
    <property type="evidence" value="ECO:0007669"/>
    <property type="project" value="InterPro"/>
</dbReference>
<dbReference type="Gene3D" id="2.40.50.140">
    <property type="entry name" value="Nucleic acid-binding proteins"/>
    <property type="match status" value="1"/>
</dbReference>
<dbReference type="InterPro" id="IPR029146">
    <property type="entry name" value="Ten1_animal_plant"/>
</dbReference>
<comment type="caution">
    <text evidence="1">The sequence shown here is derived from an EMBL/GenBank/DDBJ whole genome shotgun (WGS) entry which is preliminary data.</text>
</comment>
<reference evidence="1" key="1">
    <citation type="submission" date="2023-05" db="EMBL/GenBank/DDBJ databases">
        <title>Nepenthes gracilis genome sequencing.</title>
        <authorList>
            <person name="Fukushima K."/>
        </authorList>
    </citation>
    <scope>NUCLEOTIDE SEQUENCE</scope>
    <source>
        <strain evidence="1">SING2019-196</strain>
    </source>
</reference>
<dbReference type="AlphaFoldDB" id="A0AAD3TIA8"/>
<organism evidence="1 2">
    <name type="scientific">Nepenthes gracilis</name>
    <name type="common">Slender pitcher plant</name>
    <dbReference type="NCBI Taxonomy" id="150966"/>
    <lineage>
        <taxon>Eukaryota</taxon>
        <taxon>Viridiplantae</taxon>
        <taxon>Streptophyta</taxon>
        <taxon>Embryophyta</taxon>
        <taxon>Tracheophyta</taxon>
        <taxon>Spermatophyta</taxon>
        <taxon>Magnoliopsida</taxon>
        <taxon>eudicotyledons</taxon>
        <taxon>Gunneridae</taxon>
        <taxon>Pentapetalae</taxon>
        <taxon>Caryophyllales</taxon>
        <taxon>Nepenthaceae</taxon>
        <taxon>Nepenthes</taxon>
    </lineage>
</organism>
<dbReference type="PANTHER" id="PTHR33905:SF1">
    <property type="entry name" value="CST COMPLEX SUBUNIT TEN1"/>
    <property type="match status" value="1"/>
</dbReference>
<name>A0AAD3TIA8_NEPGR</name>
<sequence>MASTIVNSGALVVLQELNPSSPYFKHGASLRVTGKLQGYTVETAEAVIADGSASLKVDTHHLSLNFRVGSIYQFIGELHVQPDNEVMLKARVGRNVDGMDLNLYRRSLQLLRGFQGEQSV</sequence>
<evidence type="ECO:0000313" key="2">
    <source>
        <dbReference type="Proteomes" id="UP001279734"/>
    </source>
</evidence>
<protein>
    <recommendedName>
        <fullName evidence="3">CST complex subunit TEN1</fullName>
    </recommendedName>
</protein>
<dbReference type="InterPro" id="IPR012340">
    <property type="entry name" value="NA-bd_OB-fold"/>
</dbReference>
<gene>
    <name evidence="1" type="ORF">Nepgr_031155</name>
</gene>
<dbReference type="PANTHER" id="PTHR33905">
    <property type="entry name" value="CST COMPLEX SUBUNIT TEN1"/>
    <property type="match status" value="1"/>
</dbReference>
<dbReference type="GO" id="GO:0003697">
    <property type="term" value="F:single-stranded DNA binding"/>
    <property type="evidence" value="ECO:0007669"/>
    <property type="project" value="InterPro"/>
</dbReference>
<keyword evidence="2" id="KW-1185">Reference proteome</keyword>
<evidence type="ECO:0000313" key="1">
    <source>
        <dbReference type="EMBL" id="GMH29312.1"/>
    </source>
</evidence>
<dbReference type="GO" id="GO:0010521">
    <property type="term" value="F:telomerase inhibitor activity"/>
    <property type="evidence" value="ECO:0007669"/>
    <property type="project" value="TreeGrafter"/>
</dbReference>
<dbReference type="GO" id="GO:0032211">
    <property type="term" value="P:negative regulation of telomere maintenance via telomerase"/>
    <property type="evidence" value="ECO:0007669"/>
    <property type="project" value="TreeGrafter"/>
</dbReference>
<proteinExistence type="predicted"/>
<dbReference type="Proteomes" id="UP001279734">
    <property type="component" value="Unassembled WGS sequence"/>
</dbReference>
<dbReference type="GO" id="GO:0042162">
    <property type="term" value="F:telomeric DNA binding"/>
    <property type="evidence" value="ECO:0007669"/>
    <property type="project" value="TreeGrafter"/>
</dbReference>
<dbReference type="FunFam" id="2.40.50.140:FF:000410">
    <property type="entry name" value="CST complex subunit TEN1"/>
    <property type="match status" value="1"/>
</dbReference>
<accession>A0AAD3TIA8</accession>
<dbReference type="EMBL" id="BSYO01000036">
    <property type="protein sequence ID" value="GMH29312.1"/>
    <property type="molecule type" value="Genomic_DNA"/>
</dbReference>
<evidence type="ECO:0008006" key="3">
    <source>
        <dbReference type="Google" id="ProtNLM"/>
    </source>
</evidence>
<dbReference type="Pfam" id="PF15490">
    <property type="entry name" value="Ten1_2"/>
    <property type="match status" value="1"/>
</dbReference>